<keyword evidence="9 12" id="KW-0949">S-adenosyl-L-methionine</keyword>
<evidence type="ECO:0000256" key="9">
    <source>
        <dbReference type="ARBA" id="ARBA00022691"/>
    </source>
</evidence>
<comment type="catalytic activity">
    <reaction evidence="11 12">
        <text>uridine(1498) in 16S rRNA + S-adenosyl-L-methionine = N(3)-methyluridine(1498) in 16S rRNA + S-adenosyl-L-homocysteine + H(+)</text>
        <dbReference type="Rhea" id="RHEA:42920"/>
        <dbReference type="Rhea" id="RHEA-COMP:10283"/>
        <dbReference type="Rhea" id="RHEA-COMP:10284"/>
        <dbReference type="ChEBI" id="CHEBI:15378"/>
        <dbReference type="ChEBI" id="CHEBI:57856"/>
        <dbReference type="ChEBI" id="CHEBI:59789"/>
        <dbReference type="ChEBI" id="CHEBI:65315"/>
        <dbReference type="ChEBI" id="CHEBI:74502"/>
        <dbReference type="EC" id="2.1.1.193"/>
    </reaction>
</comment>
<evidence type="ECO:0000256" key="11">
    <source>
        <dbReference type="ARBA" id="ARBA00047944"/>
    </source>
</evidence>
<keyword evidence="6 12" id="KW-0698">rRNA processing</keyword>
<evidence type="ECO:0000313" key="15">
    <source>
        <dbReference type="EMBL" id="MEL5987257.1"/>
    </source>
</evidence>
<dbReference type="EMBL" id="JBCEWA010000002">
    <property type="protein sequence ID" value="MEL5987257.1"/>
    <property type="molecule type" value="Genomic_DNA"/>
</dbReference>
<dbReference type="EC" id="2.1.1.193" evidence="3 12"/>
<evidence type="ECO:0000256" key="1">
    <source>
        <dbReference type="ARBA" id="ARBA00004496"/>
    </source>
</evidence>
<comment type="function">
    <text evidence="10 12">Specifically methylates the N3 position of the uracil ring of uridine 1498 (m3U1498) in 16S rRNA. Acts on the fully assembled 30S ribosomal subunit.</text>
</comment>
<organism evidence="15 16">
    <name type="scientific">Kurthia gibsonii</name>
    <dbReference type="NCBI Taxonomy" id="33946"/>
    <lineage>
        <taxon>Bacteria</taxon>
        <taxon>Bacillati</taxon>
        <taxon>Bacillota</taxon>
        <taxon>Bacilli</taxon>
        <taxon>Bacillales</taxon>
        <taxon>Caryophanaceae</taxon>
        <taxon>Kurthia</taxon>
    </lineage>
</organism>
<dbReference type="SUPFAM" id="SSF75217">
    <property type="entry name" value="alpha/beta knot"/>
    <property type="match status" value="1"/>
</dbReference>
<dbReference type="NCBIfam" id="TIGR00046">
    <property type="entry name" value="RsmE family RNA methyltransferase"/>
    <property type="match status" value="1"/>
</dbReference>
<dbReference type="InterPro" id="IPR029026">
    <property type="entry name" value="tRNA_m1G_MTases_N"/>
</dbReference>
<dbReference type="GO" id="GO:0032259">
    <property type="term" value="P:methylation"/>
    <property type="evidence" value="ECO:0007669"/>
    <property type="project" value="UniProtKB-KW"/>
</dbReference>
<evidence type="ECO:0000256" key="10">
    <source>
        <dbReference type="ARBA" id="ARBA00025699"/>
    </source>
</evidence>
<evidence type="ECO:0000256" key="7">
    <source>
        <dbReference type="ARBA" id="ARBA00022603"/>
    </source>
</evidence>
<dbReference type="InterPro" id="IPR046887">
    <property type="entry name" value="RsmE_PUA-like"/>
</dbReference>
<dbReference type="Gene3D" id="2.40.240.20">
    <property type="entry name" value="Hypothetical PUA domain-like, domain 1"/>
    <property type="match status" value="1"/>
</dbReference>
<dbReference type="NCBIfam" id="NF008691">
    <property type="entry name" value="PRK11713.1-4"/>
    <property type="match status" value="1"/>
</dbReference>
<keyword evidence="5 12" id="KW-0963">Cytoplasm</keyword>
<dbReference type="PANTHER" id="PTHR30027">
    <property type="entry name" value="RIBOSOMAL RNA SMALL SUBUNIT METHYLTRANSFERASE E"/>
    <property type="match status" value="1"/>
</dbReference>
<keyword evidence="8 12" id="KW-0808">Transferase</keyword>
<proteinExistence type="inferred from homology"/>
<evidence type="ECO:0000256" key="12">
    <source>
        <dbReference type="PIRNR" id="PIRNR015601"/>
    </source>
</evidence>
<dbReference type="Pfam" id="PF20260">
    <property type="entry name" value="PUA_4"/>
    <property type="match status" value="1"/>
</dbReference>
<evidence type="ECO:0000256" key="4">
    <source>
        <dbReference type="ARBA" id="ARBA00013673"/>
    </source>
</evidence>
<keyword evidence="16" id="KW-1185">Reference proteome</keyword>
<dbReference type="CDD" id="cd18084">
    <property type="entry name" value="RsmE-like"/>
    <property type="match status" value="1"/>
</dbReference>
<gene>
    <name evidence="15" type="ORF">AAF454_02310</name>
</gene>
<evidence type="ECO:0000256" key="8">
    <source>
        <dbReference type="ARBA" id="ARBA00022679"/>
    </source>
</evidence>
<dbReference type="InterPro" id="IPR006700">
    <property type="entry name" value="RsmE"/>
</dbReference>
<dbReference type="PIRSF" id="PIRSF015601">
    <property type="entry name" value="MTase_slr0722"/>
    <property type="match status" value="1"/>
</dbReference>
<reference evidence="15 16" key="1">
    <citation type="submission" date="2024-04" db="EMBL/GenBank/DDBJ databases">
        <authorList>
            <person name="Wu Y.S."/>
            <person name="Zhang L."/>
        </authorList>
    </citation>
    <scope>NUCLEOTIDE SEQUENCE [LARGE SCALE GENOMIC DNA]</scope>
    <source>
        <strain evidence="15 16">KG-01</strain>
    </source>
</reference>
<comment type="caution">
    <text evidence="15">The sequence shown here is derived from an EMBL/GenBank/DDBJ whole genome shotgun (WGS) entry which is preliminary data.</text>
</comment>
<evidence type="ECO:0000259" key="14">
    <source>
        <dbReference type="Pfam" id="PF20260"/>
    </source>
</evidence>
<keyword evidence="7 12" id="KW-0489">Methyltransferase</keyword>
<evidence type="ECO:0000256" key="5">
    <source>
        <dbReference type="ARBA" id="ARBA00022490"/>
    </source>
</evidence>
<feature type="domain" description="Ribosomal RNA small subunit methyltransferase E PUA-like" evidence="14">
    <location>
        <begin position="17"/>
        <end position="62"/>
    </location>
</feature>
<dbReference type="GO" id="GO:0008168">
    <property type="term" value="F:methyltransferase activity"/>
    <property type="evidence" value="ECO:0007669"/>
    <property type="project" value="UniProtKB-KW"/>
</dbReference>
<dbReference type="InterPro" id="IPR046886">
    <property type="entry name" value="RsmE_MTase_dom"/>
</dbReference>
<dbReference type="InterPro" id="IPR015947">
    <property type="entry name" value="PUA-like_sf"/>
</dbReference>
<evidence type="ECO:0000256" key="3">
    <source>
        <dbReference type="ARBA" id="ARBA00012328"/>
    </source>
</evidence>
<dbReference type="PANTHER" id="PTHR30027:SF3">
    <property type="entry name" value="16S RRNA (URACIL(1498)-N(3))-METHYLTRANSFERASE"/>
    <property type="match status" value="1"/>
</dbReference>
<evidence type="ECO:0000256" key="6">
    <source>
        <dbReference type="ARBA" id="ARBA00022552"/>
    </source>
</evidence>
<dbReference type="Gene3D" id="3.40.1280.10">
    <property type="match status" value="1"/>
</dbReference>
<accession>A0ABU9LI39</accession>
<dbReference type="RefSeq" id="WP_087680290.1">
    <property type="nucleotide sequence ID" value="NZ_JALKQX010000003.1"/>
</dbReference>
<name>A0ABU9LI39_9BACL</name>
<dbReference type="Proteomes" id="UP001398420">
    <property type="component" value="Unassembled WGS sequence"/>
</dbReference>
<dbReference type="Pfam" id="PF04452">
    <property type="entry name" value="Methyltrans_RNA"/>
    <property type="match status" value="1"/>
</dbReference>
<evidence type="ECO:0000256" key="2">
    <source>
        <dbReference type="ARBA" id="ARBA00005528"/>
    </source>
</evidence>
<sequence>MQRYFVEDVFEENQITLSGEDAKHIAKVMRMQVGDEIIVVHSRVADQCKIVELGDQTVTVEKIGHQIPSKELPIHVTIACGLPKGDKLDLIVQKATELGMTKLIPFEAARSIVKWDHKKGEKKQQRLQKIAKEAAEQSHRSVVPTIEAPLSFKQLLALASTYDAVLLADEEHAKSEQRTSLKERLKGLQGLQNVCVVFGPEGGIAREEAAALLEAGAHTIALGPRILRAETAPFYILSAISYEFE</sequence>
<comment type="similarity">
    <text evidence="2 12">Belongs to the RNA methyltransferase RsmE family.</text>
</comment>
<dbReference type="InterPro" id="IPR029028">
    <property type="entry name" value="Alpha/beta_knot_MTases"/>
</dbReference>
<comment type="subcellular location">
    <subcellularLocation>
        <location evidence="1 12">Cytoplasm</location>
    </subcellularLocation>
</comment>
<feature type="domain" description="Ribosomal RNA small subunit methyltransferase E methyltransferase" evidence="13">
    <location>
        <begin position="70"/>
        <end position="241"/>
    </location>
</feature>
<protein>
    <recommendedName>
        <fullName evidence="4 12">Ribosomal RNA small subunit methyltransferase E</fullName>
        <ecNumber evidence="3 12">2.1.1.193</ecNumber>
    </recommendedName>
</protein>
<dbReference type="SUPFAM" id="SSF88697">
    <property type="entry name" value="PUA domain-like"/>
    <property type="match status" value="1"/>
</dbReference>
<evidence type="ECO:0000313" key="16">
    <source>
        <dbReference type="Proteomes" id="UP001398420"/>
    </source>
</evidence>
<evidence type="ECO:0000259" key="13">
    <source>
        <dbReference type="Pfam" id="PF04452"/>
    </source>
</evidence>